<keyword evidence="3" id="KW-1185">Reference proteome</keyword>
<feature type="domain" description="SnoaL-like" evidence="1">
    <location>
        <begin position="2"/>
        <end position="126"/>
    </location>
</feature>
<dbReference type="RefSeq" id="WP_189540496.1">
    <property type="nucleotide sequence ID" value="NZ_BMZD01000003.1"/>
</dbReference>
<organism evidence="2 3">
    <name type="scientific">Novosphingobium arvoryzae</name>
    <dbReference type="NCBI Taxonomy" id="1256514"/>
    <lineage>
        <taxon>Bacteria</taxon>
        <taxon>Pseudomonadati</taxon>
        <taxon>Pseudomonadota</taxon>
        <taxon>Alphaproteobacteria</taxon>
        <taxon>Sphingomonadales</taxon>
        <taxon>Sphingomonadaceae</taxon>
        <taxon>Novosphingobium</taxon>
    </lineage>
</organism>
<protein>
    <recommendedName>
        <fullName evidence="1">SnoaL-like domain-containing protein</fullName>
    </recommendedName>
</protein>
<dbReference type="AlphaFoldDB" id="A0A918RFS9"/>
<evidence type="ECO:0000313" key="2">
    <source>
        <dbReference type="EMBL" id="GGZ97104.1"/>
    </source>
</evidence>
<evidence type="ECO:0000313" key="3">
    <source>
        <dbReference type="Proteomes" id="UP000634139"/>
    </source>
</evidence>
<proteinExistence type="predicted"/>
<reference evidence="2" key="2">
    <citation type="submission" date="2020-09" db="EMBL/GenBank/DDBJ databases">
        <authorList>
            <person name="Sun Q."/>
            <person name="Kim S."/>
        </authorList>
    </citation>
    <scope>NUCLEOTIDE SEQUENCE</scope>
    <source>
        <strain evidence="2">KCTC 32422</strain>
    </source>
</reference>
<dbReference type="SUPFAM" id="SSF54427">
    <property type="entry name" value="NTF2-like"/>
    <property type="match status" value="1"/>
</dbReference>
<accession>A0A918RFS9</accession>
<gene>
    <name evidence="2" type="ORF">GCM10011617_17180</name>
</gene>
<dbReference type="Pfam" id="PF13577">
    <property type="entry name" value="SnoaL_4"/>
    <property type="match status" value="1"/>
</dbReference>
<dbReference type="Gene3D" id="3.10.450.50">
    <property type="match status" value="1"/>
</dbReference>
<reference evidence="2" key="1">
    <citation type="journal article" date="2014" name="Int. J. Syst. Evol. Microbiol.">
        <title>Complete genome sequence of Corynebacterium casei LMG S-19264T (=DSM 44701T), isolated from a smear-ripened cheese.</title>
        <authorList>
            <consortium name="US DOE Joint Genome Institute (JGI-PGF)"/>
            <person name="Walter F."/>
            <person name="Albersmeier A."/>
            <person name="Kalinowski J."/>
            <person name="Ruckert C."/>
        </authorList>
    </citation>
    <scope>NUCLEOTIDE SEQUENCE</scope>
    <source>
        <strain evidence="2">KCTC 32422</strain>
    </source>
</reference>
<dbReference type="CDD" id="cd00531">
    <property type="entry name" value="NTF2_like"/>
    <property type="match status" value="1"/>
</dbReference>
<evidence type="ECO:0000259" key="1">
    <source>
        <dbReference type="Pfam" id="PF13577"/>
    </source>
</evidence>
<dbReference type="EMBL" id="BMZD01000003">
    <property type="protein sequence ID" value="GGZ97104.1"/>
    <property type="molecule type" value="Genomic_DNA"/>
</dbReference>
<dbReference type="Proteomes" id="UP000634139">
    <property type="component" value="Unassembled WGS sequence"/>
</dbReference>
<name>A0A918RFS9_9SPHN</name>
<comment type="caution">
    <text evidence="2">The sequence shown here is derived from an EMBL/GenBank/DDBJ whole genome shotgun (WGS) entry which is preliminary data.</text>
</comment>
<dbReference type="InterPro" id="IPR037401">
    <property type="entry name" value="SnoaL-like"/>
</dbReference>
<sequence length="142" mass="15551">MLAETAIANLLYTYAERFDAGDFEGAAALFDRATIILAGGRATDGAELLGIWRTRIVLYPCGTPRSKHVITNPIFAVDESGGTATCRSYYTVLQQLDGQPIQVIAAGRYHDAFRRHGGEWHFASRDYSHFDMAGDLTGHLLG</sequence>
<dbReference type="InterPro" id="IPR032710">
    <property type="entry name" value="NTF2-like_dom_sf"/>
</dbReference>